<dbReference type="STRING" id="1449351.RISW2_17495"/>
<name>X7F2E0_9RHOB</name>
<sequence>MRRLHEPRAYAAPQACFWNEGVATPDWPALDGDASAEVAVIGGGFTGLSAALHLAEAGSDVALLEAETPGFGASGRNGGFCCLGGSKASDAMLRKRFGPAGLAGWHDTEKAAIETVRGLIARHGIDADTHSRGETILAHTARAWQRLRQEAATAGAAYGVAPELIPRAELGAHGLGGPFHGALTLPLGFALHPRKYHSGLARAADGAGARLHAQTPVTRIRRAEGRWRLETPRGSLTAERVIVATNGYSSEDVPDWLEARTMPVQSTIIVTRPLTDDEAAAQGLTSAQMAYDTRVLLHYFRRLPDGRFLFGMRGGLTARPGEQAAISARIRRHFHEMFPAWRGVEITHEWSGLVCLMANLTPYAGPVPDMQGVFAGLGYHGNGVGMSSHTGRILAALARGRAPETPWPAVMRKTPKRFPLGAHRRMLLRPTYFLAGLADL</sequence>
<dbReference type="eggNOG" id="COG0665">
    <property type="taxonomic scope" value="Bacteria"/>
</dbReference>
<feature type="domain" description="FAD dependent oxidoreductase" evidence="2">
    <location>
        <begin position="38"/>
        <end position="397"/>
    </location>
</feature>
<dbReference type="Pfam" id="PF01266">
    <property type="entry name" value="DAO"/>
    <property type="match status" value="1"/>
</dbReference>
<dbReference type="InterPro" id="IPR006076">
    <property type="entry name" value="FAD-dep_OxRdtase"/>
</dbReference>
<dbReference type="SUPFAM" id="SSF51905">
    <property type="entry name" value="FAD/NAD(P)-binding domain"/>
    <property type="match status" value="1"/>
</dbReference>
<evidence type="ECO:0000259" key="2">
    <source>
        <dbReference type="Pfam" id="PF01266"/>
    </source>
</evidence>
<dbReference type="Gene3D" id="3.30.9.10">
    <property type="entry name" value="D-Amino Acid Oxidase, subunit A, domain 2"/>
    <property type="match status" value="1"/>
</dbReference>
<evidence type="ECO:0000256" key="1">
    <source>
        <dbReference type="ARBA" id="ARBA00023002"/>
    </source>
</evidence>
<comment type="caution">
    <text evidence="3">The sequence shown here is derived from an EMBL/GenBank/DDBJ whole genome shotgun (WGS) entry which is preliminary data.</text>
</comment>
<dbReference type="RefSeq" id="WP_043774580.1">
    <property type="nucleotide sequence ID" value="NZ_JAME01000047.1"/>
</dbReference>
<dbReference type="OrthoDB" id="9806601at2"/>
<accession>X7F2E0</accession>
<organism evidence="3 4">
    <name type="scientific">Roseivivax isoporae LMG 25204</name>
    <dbReference type="NCBI Taxonomy" id="1449351"/>
    <lineage>
        <taxon>Bacteria</taxon>
        <taxon>Pseudomonadati</taxon>
        <taxon>Pseudomonadota</taxon>
        <taxon>Alphaproteobacteria</taxon>
        <taxon>Rhodobacterales</taxon>
        <taxon>Roseobacteraceae</taxon>
        <taxon>Roseivivax</taxon>
    </lineage>
</organism>
<dbReference type="PANTHER" id="PTHR13847">
    <property type="entry name" value="SARCOSINE DEHYDROGENASE-RELATED"/>
    <property type="match status" value="1"/>
</dbReference>
<reference evidence="3 4" key="1">
    <citation type="submission" date="2014-01" db="EMBL/GenBank/DDBJ databases">
        <title>Roseivivax isoporae LMG 25204 Genome Sequencing.</title>
        <authorList>
            <person name="Lai Q."/>
            <person name="Li G."/>
            <person name="Shao Z."/>
        </authorList>
    </citation>
    <scope>NUCLEOTIDE SEQUENCE [LARGE SCALE GENOMIC DNA]</scope>
    <source>
        <strain evidence="3 4">LMG 25204</strain>
    </source>
</reference>
<dbReference type="EMBL" id="JAME01000047">
    <property type="protein sequence ID" value="ETX26950.1"/>
    <property type="molecule type" value="Genomic_DNA"/>
</dbReference>
<keyword evidence="4" id="KW-1185">Reference proteome</keyword>
<dbReference type="Proteomes" id="UP000023430">
    <property type="component" value="Unassembled WGS sequence"/>
</dbReference>
<dbReference type="GO" id="GO:0005737">
    <property type="term" value="C:cytoplasm"/>
    <property type="evidence" value="ECO:0007669"/>
    <property type="project" value="TreeGrafter"/>
</dbReference>
<dbReference type="InterPro" id="IPR036188">
    <property type="entry name" value="FAD/NAD-bd_sf"/>
</dbReference>
<dbReference type="PANTHER" id="PTHR13847:SF281">
    <property type="entry name" value="FAD DEPENDENT OXIDOREDUCTASE DOMAIN-CONTAINING PROTEIN"/>
    <property type="match status" value="1"/>
</dbReference>
<dbReference type="Gene3D" id="3.50.50.60">
    <property type="entry name" value="FAD/NAD(P)-binding domain"/>
    <property type="match status" value="1"/>
</dbReference>
<gene>
    <name evidence="3" type="ORF">RISW2_17495</name>
</gene>
<proteinExistence type="predicted"/>
<protein>
    <submittedName>
        <fullName evidence="3">FAD dependent oxidoreductase</fullName>
    </submittedName>
</protein>
<dbReference type="GO" id="GO:0016491">
    <property type="term" value="F:oxidoreductase activity"/>
    <property type="evidence" value="ECO:0007669"/>
    <property type="project" value="UniProtKB-KW"/>
</dbReference>
<evidence type="ECO:0000313" key="3">
    <source>
        <dbReference type="EMBL" id="ETX26950.1"/>
    </source>
</evidence>
<keyword evidence="1" id="KW-0560">Oxidoreductase</keyword>
<dbReference type="AlphaFoldDB" id="X7F2E0"/>
<evidence type="ECO:0000313" key="4">
    <source>
        <dbReference type="Proteomes" id="UP000023430"/>
    </source>
</evidence>